<sequence>MVVGTVGGILLLTGIALLVLPGPGLLLVLAGLVLLAKAVPSLQRHVAPVRARAMKAAADSVASPWRIAGSVLAGLGLLASGLVVGLGLIPQLPVSGWTTGVSLIVSSAILFVLLVWSHRAHRPALAAPANAAPVTTPVAEPASGAATPAAEPAPVVERSV</sequence>
<keyword evidence="2" id="KW-0472">Membrane</keyword>
<evidence type="ECO:0000256" key="1">
    <source>
        <dbReference type="SAM" id="MobiDB-lite"/>
    </source>
</evidence>
<proteinExistence type="predicted"/>
<name>A0A927ID40_9ACTN</name>
<dbReference type="Pfam" id="PF09656">
    <property type="entry name" value="PGPGW"/>
    <property type="match status" value="1"/>
</dbReference>
<feature type="region of interest" description="Disordered" evidence="1">
    <location>
        <begin position="136"/>
        <end position="160"/>
    </location>
</feature>
<dbReference type="Proteomes" id="UP000632289">
    <property type="component" value="Unassembled WGS sequence"/>
</dbReference>
<accession>A0A927ID40</accession>
<dbReference type="EMBL" id="JACXYU010000005">
    <property type="protein sequence ID" value="MBD3932279.1"/>
    <property type="molecule type" value="Genomic_DNA"/>
</dbReference>
<keyword evidence="2" id="KW-1133">Transmembrane helix</keyword>
<gene>
    <name evidence="3" type="ORF">IF129_12035</name>
</gene>
<reference evidence="3" key="1">
    <citation type="submission" date="2020-09" db="EMBL/GenBank/DDBJ databases">
        <title>Secondary metabolite and genome analysis of marine Streptomyces chumphonensis KK1-2T.</title>
        <authorList>
            <person name="Phongsopitanun W."/>
            <person name="Kanchanasin P."/>
            <person name="Pittayakhajonwut P."/>
            <person name="Suwanborirux K."/>
            <person name="Tanasupawat S."/>
        </authorList>
    </citation>
    <scope>NUCLEOTIDE SEQUENCE</scope>
    <source>
        <strain evidence="3">KK1-2</strain>
    </source>
</reference>
<dbReference type="AlphaFoldDB" id="A0A927ID40"/>
<feature type="transmembrane region" description="Helical" evidence="2">
    <location>
        <begin position="67"/>
        <end position="89"/>
    </location>
</feature>
<organism evidence="3 4">
    <name type="scientific">Streptomyces chumphonensis</name>
    <dbReference type="NCBI Taxonomy" id="1214925"/>
    <lineage>
        <taxon>Bacteria</taxon>
        <taxon>Bacillati</taxon>
        <taxon>Actinomycetota</taxon>
        <taxon>Actinomycetes</taxon>
        <taxon>Kitasatosporales</taxon>
        <taxon>Streptomycetaceae</taxon>
        <taxon>Streptomyces</taxon>
    </lineage>
</organism>
<protein>
    <recommendedName>
        <fullName evidence="5">Transmembrane protein</fullName>
    </recommendedName>
</protein>
<evidence type="ECO:0008006" key="5">
    <source>
        <dbReference type="Google" id="ProtNLM"/>
    </source>
</evidence>
<feature type="transmembrane region" description="Helical" evidence="2">
    <location>
        <begin position="95"/>
        <end position="116"/>
    </location>
</feature>
<evidence type="ECO:0000313" key="4">
    <source>
        <dbReference type="Proteomes" id="UP000632289"/>
    </source>
</evidence>
<keyword evidence="2" id="KW-0812">Transmembrane</keyword>
<dbReference type="InterPro" id="IPR019099">
    <property type="entry name" value="Uncharacterised_PGPGW_TM"/>
</dbReference>
<evidence type="ECO:0000313" key="3">
    <source>
        <dbReference type="EMBL" id="MBD3932279.1"/>
    </source>
</evidence>
<evidence type="ECO:0000256" key="2">
    <source>
        <dbReference type="SAM" id="Phobius"/>
    </source>
</evidence>
<comment type="caution">
    <text evidence="3">The sequence shown here is derived from an EMBL/GenBank/DDBJ whole genome shotgun (WGS) entry which is preliminary data.</text>
</comment>
<keyword evidence="4" id="KW-1185">Reference proteome</keyword>
<feature type="transmembrane region" description="Helical" evidence="2">
    <location>
        <begin position="6"/>
        <end position="35"/>
    </location>
</feature>